<keyword evidence="1" id="KW-0472">Membrane</keyword>
<protein>
    <submittedName>
        <fullName evidence="2">Uncharacterized protein</fullName>
    </submittedName>
</protein>
<evidence type="ECO:0000313" key="2">
    <source>
        <dbReference type="EMBL" id="NYH75660.1"/>
    </source>
</evidence>
<evidence type="ECO:0000256" key="1">
    <source>
        <dbReference type="SAM" id="Phobius"/>
    </source>
</evidence>
<dbReference type="EMBL" id="JACBYV010000001">
    <property type="protein sequence ID" value="NYH75660.1"/>
    <property type="molecule type" value="Genomic_DNA"/>
</dbReference>
<name>A0A7Y9XQG6_9GAMM</name>
<evidence type="ECO:0000313" key="3">
    <source>
        <dbReference type="Proteomes" id="UP000578688"/>
    </source>
</evidence>
<proteinExistence type="predicted"/>
<comment type="caution">
    <text evidence="2">The sequence shown here is derived from an EMBL/GenBank/DDBJ whole genome shotgun (WGS) entry which is preliminary data.</text>
</comment>
<gene>
    <name evidence="2" type="ORF">FHR27_004270</name>
</gene>
<dbReference type="Proteomes" id="UP000578688">
    <property type="component" value="Unassembled WGS sequence"/>
</dbReference>
<keyword evidence="1" id="KW-0812">Transmembrane</keyword>
<keyword evidence="3" id="KW-1185">Reference proteome</keyword>
<organism evidence="2 3">
    <name type="scientific">Phytopseudomonas flavescens</name>
    <dbReference type="NCBI Taxonomy" id="29435"/>
    <lineage>
        <taxon>Bacteria</taxon>
        <taxon>Pseudomonadati</taxon>
        <taxon>Pseudomonadota</taxon>
        <taxon>Gammaproteobacteria</taxon>
        <taxon>Pseudomonadales</taxon>
        <taxon>Pseudomonadaceae</taxon>
        <taxon>Phytopseudomonas</taxon>
    </lineage>
</organism>
<keyword evidence="1" id="KW-1133">Transmembrane helix</keyword>
<dbReference type="AlphaFoldDB" id="A0A7Y9XQG6"/>
<accession>A0A7Y9XQG6</accession>
<sequence>MKSLRFGFAFDLHRVRCPRCIEILLLIAALACYALYLVGLQARMTGRPYRFQSNRAVALAGRPRIPEALAQRFIVLDTRE</sequence>
<reference evidence="2 3" key="1">
    <citation type="submission" date="2020-07" db="EMBL/GenBank/DDBJ databases">
        <title>Genomic analyses of the natural microbiome of Caenorhabditis elegans.</title>
        <authorList>
            <person name="Samuel B."/>
        </authorList>
    </citation>
    <scope>NUCLEOTIDE SEQUENCE [LARGE SCALE GENOMIC DNA]</scope>
    <source>
        <strain evidence="2 3">BIGb0408</strain>
    </source>
</reference>
<feature type="transmembrane region" description="Helical" evidence="1">
    <location>
        <begin position="21"/>
        <end position="39"/>
    </location>
</feature>